<reference evidence="1" key="2">
    <citation type="journal article" date="2023" name="IMA Fungus">
        <title>Comparative genomic study of the Penicillium genus elucidates a diverse pangenome and 15 lateral gene transfer events.</title>
        <authorList>
            <person name="Petersen C."/>
            <person name="Sorensen T."/>
            <person name="Nielsen M.R."/>
            <person name="Sondergaard T.E."/>
            <person name="Sorensen J.L."/>
            <person name="Fitzpatrick D.A."/>
            <person name="Frisvad J.C."/>
            <person name="Nielsen K.L."/>
        </authorList>
    </citation>
    <scope>NUCLEOTIDE SEQUENCE</scope>
    <source>
        <strain evidence="1">IBT 20477</strain>
    </source>
</reference>
<evidence type="ECO:0000313" key="1">
    <source>
        <dbReference type="EMBL" id="KAJ5214278.1"/>
    </source>
</evidence>
<keyword evidence="2" id="KW-1185">Reference proteome</keyword>
<dbReference type="AlphaFoldDB" id="A0A9W9T9A5"/>
<evidence type="ECO:0000313" key="2">
    <source>
        <dbReference type="Proteomes" id="UP001150942"/>
    </source>
</evidence>
<name>A0A9W9T9A5_9EURO</name>
<dbReference type="Proteomes" id="UP001150942">
    <property type="component" value="Unassembled WGS sequence"/>
</dbReference>
<comment type="caution">
    <text evidence="1">The sequence shown here is derived from an EMBL/GenBank/DDBJ whole genome shotgun (WGS) entry which is preliminary data.</text>
</comment>
<organism evidence="1 2">
    <name type="scientific">Penicillium cf. viridicatum</name>
    <dbReference type="NCBI Taxonomy" id="2972119"/>
    <lineage>
        <taxon>Eukaryota</taxon>
        <taxon>Fungi</taxon>
        <taxon>Dikarya</taxon>
        <taxon>Ascomycota</taxon>
        <taxon>Pezizomycotina</taxon>
        <taxon>Eurotiomycetes</taxon>
        <taxon>Eurotiomycetidae</taxon>
        <taxon>Eurotiales</taxon>
        <taxon>Aspergillaceae</taxon>
        <taxon>Penicillium</taxon>
    </lineage>
</organism>
<accession>A0A9W9T9A5</accession>
<reference evidence="1" key="1">
    <citation type="submission" date="2022-11" db="EMBL/GenBank/DDBJ databases">
        <authorList>
            <person name="Petersen C."/>
        </authorList>
    </citation>
    <scope>NUCLEOTIDE SEQUENCE</scope>
    <source>
        <strain evidence="1">IBT 20477</strain>
    </source>
</reference>
<proteinExistence type="predicted"/>
<sequence length="127" mass="14356">MQATLCAGVQFSDRMLMAYLSIEFGPDSLLAPTYGVQLDESGKCLANIGMTEAQRPTLSVDNTVYGAREIRAHRWVIGEATWAGRLSPKLTLVDRKGTLRTMLGYTRKQFRDTQRIRLHDHSKLNRN</sequence>
<dbReference type="EMBL" id="JAPQKQ010000001">
    <property type="protein sequence ID" value="KAJ5214278.1"/>
    <property type="molecule type" value="Genomic_DNA"/>
</dbReference>
<gene>
    <name evidence="1" type="ORF">N7449_001447</name>
</gene>
<protein>
    <submittedName>
        <fullName evidence="1">Uncharacterized protein</fullName>
    </submittedName>
</protein>